<dbReference type="InterPro" id="IPR000237">
    <property type="entry name" value="GRIP_dom"/>
</dbReference>
<proteinExistence type="predicted"/>
<sequence>MQTVRAKAIDNEKPAFRTSVDSTRSSSRPMSPKPSITSSGVDMVYLKNVLLQFMELKDKNQQKQLIPALKMLLDLDSKEERKWMQVVQAR</sequence>
<dbReference type="InParanoid" id="A0A5J5EPQ2"/>
<dbReference type="PANTHER" id="PTHR23157:SF25">
    <property type="entry name" value="GRIP AND COILED-COIL DOMAIN-CONTAINING PROTEIN 1"/>
    <property type="match status" value="1"/>
</dbReference>
<protein>
    <submittedName>
        <fullName evidence="8">GRIP domain-containing protein</fullName>
    </submittedName>
</protein>
<keyword evidence="4" id="KW-0175">Coiled coil</keyword>
<accession>A0A5J5EPQ2</accession>
<reference evidence="8 9" key="1">
    <citation type="submission" date="2019-09" db="EMBL/GenBank/DDBJ databases">
        <title>Draft genome of the ectomycorrhizal ascomycete Sphaerosporella brunnea.</title>
        <authorList>
            <consortium name="DOE Joint Genome Institute"/>
            <person name="Benucci G.M."/>
            <person name="Marozzi G."/>
            <person name="Antonielli L."/>
            <person name="Sanchez S."/>
            <person name="Marco P."/>
            <person name="Wang X."/>
            <person name="Falini L.B."/>
            <person name="Barry K."/>
            <person name="Haridas S."/>
            <person name="Lipzen A."/>
            <person name="Labutti K."/>
            <person name="Grigoriev I.V."/>
            <person name="Murat C."/>
            <person name="Martin F."/>
            <person name="Albertini E."/>
            <person name="Donnini D."/>
            <person name="Bonito G."/>
        </authorList>
    </citation>
    <scope>NUCLEOTIDE SEQUENCE [LARGE SCALE GENOMIC DNA]</scope>
    <source>
        <strain evidence="8 9">Sb_GMNB300</strain>
    </source>
</reference>
<dbReference type="SMART" id="SM00755">
    <property type="entry name" value="Grip"/>
    <property type="match status" value="1"/>
</dbReference>
<comment type="subcellular location">
    <subcellularLocation>
        <location evidence="2">Cytoplasm</location>
    </subcellularLocation>
    <subcellularLocation>
        <location evidence="1">Endomembrane system</location>
        <topology evidence="1">Peripheral membrane protein</topology>
    </subcellularLocation>
</comment>
<name>A0A5J5EPQ2_9PEZI</name>
<evidence type="ECO:0000256" key="5">
    <source>
        <dbReference type="ARBA" id="ARBA00023136"/>
    </source>
</evidence>
<evidence type="ECO:0000256" key="1">
    <source>
        <dbReference type="ARBA" id="ARBA00004184"/>
    </source>
</evidence>
<dbReference type="EMBL" id="VXIS01000174">
    <property type="protein sequence ID" value="KAA8899009.1"/>
    <property type="molecule type" value="Genomic_DNA"/>
</dbReference>
<gene>
    <name evidence="8" type="ORF">FN846DRAFT_961156</name>
</gene>
<evidence type="ECO:0000259" key="7">
    <source>
        <dbReference type="PROSITE" id="PS50913"/>
    </source>
</evidence>
<keyword evidence="9" id="KW-1185">Reference proteome</keyword>
<organism evidence="8 9">
    <name type="scientific">Sphaerosporella brunnea</name>
    <dbReference type="NCBI Taxonomy" id="1250544"/>
    <lineage>
        <taxon>Eukaryota</taxon>
        <taxon>Fungi</taxon>
        <taxon>Dikarya</taxon>
        <taxon>Ascomycota</taxon>
        <taxon>Pezizomycotina</taxon>
        <taxon>Pezizomycetes</taxon>
        <taxon>Pezizales</taxon>
        <taxon>Pyronemataceae</taxon>
        <taxon>Sphaerosporella</taxon>
    </lineage>
</organism>
<dbReference type="PROSITE" id="PS50913">
    <property type="entry name" value="GRIP"/>
    <property type="match status" value="1"/>
</dbReference>
<keyword evidence="5" id="KW-0472">Membrane</keyword>
<evidence type="ECO:0000256" key="3">
    <source>
        <dbReference type="ARBA" id="ARBA00022490"/>
    </source>
</evidence>
<dbReference type="Pfam" id="PF01465">
    <property type="entry name" value="GRIP"/>
    <property type="match status" value="1"/>
</dbReference>
<evidence type="ECO:0000313" key="9">
    <source>
        <dbReference type="Proteomes" id="UP000326924"/>
    </source>
</evidence>
<feature type="region of interest" description="Disordered" evidence="6">
    <location>
        <begin position="1"/>
        <end position="37"/>
    </location>
</feature>
<evidence type="ECO:0000313" key="8">
    <source>
        <dbReference type="EMBL" id="KAA8899009.1"/>
    </source>
</evidence>
<dbReference type="PANTHER" id="PTHR23157">
    <property type="entry name" value="GRIP AND COILED-COIL DOMAIN-CONTAINING PROTEIN 1"/>
    <property type="match status" value="1"/>
</dbReference>
<evidence type="ECO:0000256" key="6">
    <source>
        <dbReference type="SAM" id="MobiDB-lite"/>
    </source>
</evidence>
<feature type="compositionally biased region" description="Low complexity" evidence="6">
    <location>
        <begin position="17"/>
        <end position="35"/>
    </location>
</feature>
<feature type="domain" description="GRIP" evidence="7">
    <location>
        <begin position="36"/>
        <end position="86"/>
    </location>
</feature>
<evidence type="ECO:0000256" key="2">
    <source>
        <dbReference type="ARBA" id="ARBA00004496"/>
    </source>
</evidence>
<dbReference type="InterPro" id="IPR051952">
    <property type="entry name" value="Golgi-autophagy_related"/>
</dbReference>
<keyword evidence="3" id="KW-0963">Cytoplasm</keyword>
<comment type="caution">
    <text evidence="8">The sequence shown here is derived from an EMBL/GenBank/DDBJ whole genome shotgun (WGS) entry which is preliminary data.</text>
</comment>
<evidence type="ECO:0000256" key="4">
    <source>
        <dbReference type="ARBA" id="ARBA00023054"/>
    </source>
</evidence>
<dbReference type="OrthoDB" id="1926336at2759"/>
<dbReference type="AlphaFoldDB" id="A0A5J5EPQ2"/>
<dbReference type="GO" id="GO:0005794">
    <property type="term" value="C:Golgi apparatus"/>
    <property type="evidence" value="ECO:0007669"/>
    <property type="project" value="TreeGrafter"/>
</dbReference>
<dbReference type="Proteomes" id="UP000326924">
    <property type="component" value="Unassembled WGS sequence"/>
</dbReference>